<dbReference type="AlphaFoldDB" id="A0A1B2EMX8"/>
<gene>
    <name evidence="2" type="ORF">BB934_26420</name>
</gene>
<reference evidence="2" key="1">
    <citation type="submission" date="2016-07" db="EMBL/GenBank/DDBJ databases">
        <title>Microvirga ossetica sp. nov. a new species of rhizobia isolated from root nodules of the legume species Vicia alpestris Steven originated from North Ossetia region in the Caucasus.</title>
        <authorList>
            <person name="Safronova V.I."/>
            <person name="Kuznetsova I.G."/>
            <person name="Sazanova A.L."/>
            <person name="Belimov A."/>
            <person name="Andronov E."/>
            <person name="Osledkin Y.S."/>
            <person name="Onishchuk O.P."/>
            <person name="Kurchak O.N."/>
            <person name="Shaposhnikov A.I."/>
            <person name="Willems A."/>
            <person name="Tikhonovich I.A."/>
        </authorList>
    </citation>
    <scope>NUCLEOTIDE SEQUENCE [LARGE SCALE GENOMIC DNA]</scope>
    <source>
        <strain evidence="2">V5/3M</strain>
    </source>
</reference>
<protein>
    <submittedName>
        <fullName evidence="2">Uncharacterized protein</fullName>
    </submittedName>
</protein>
<sequence length="116" mass="13786">MALDHRRRENEERECARRAQDQREEDGRVERCPQLSRRRKRWVGDHCQCRDRRQVPVARDKLEAAAARVFQEDRLTVYLRNPQHVLGGKSPLAYCVDDASFLKCVELTLLTGRRRR</sequence>
<organism evidence="2">
    <name type="scientific">Microvirga ossetica</name>
    <dbReference type="NCBI Taxonomy" id="1882682"/>
    <lineage>
        <taxon>Bacteria</taxon>
        <taxon>Pseudomonadati</taxon>
        <taxon>Pseudomonadota</taxon>
        <taxon>Alphaproteobacteria</taxon>
        <taxon>Hyphomicrobiales</taxon>
        <taxon>Methylobacteriaceae</taxon>
        <taxon>Microvirga</taxon>
    </lineage>
</organism>
<feature type="region of interest" description="Disordered" evidence="1">
    <location>
        <begin position="1"/>
        <end position="30"/>
    </location>
</feature>
<accession>A0A1B2EMX8</accession>
<proteinExistence type="predicted"/>
<dbReference type="EMBL" id="CP016616">
    <property type="protein sequence ID" value="ANY81320.1"/>
    <property type="molecule type" value="Genomic_DNA"/>
</dbReference>
<dbReference type="RefSeq" id="WP_099512384.1">
    <property type="nucleotide sequence ID" value="NZ_CP016616.1"/>
</dbReference>
<evidence type="ECO:0000256" key="1">
    <source>
        <dbReference type="SAM" id="MobiDB-lite"/>
    </source>
</evidence>
<evidence type="ECO:0000313" key="2">
    <source>
        <dbReference type="EMBL" id="ANY81320.1"/>
    </source>
</evidence>
<dbReference type="KEGG" id="moc:BB934_26420"/>
<name>A0A1B2EMX8_9HYPH</name>